<feature type="binding site" evidence="4">
    <location>
        <position position="100"/>
    </location>
    <ligand>
        <name>D-ribulose 5-phosphate</name>
        <dbReference type="ChEBI" id="CHEBI:58121"/>
    </ligand>
</feature>
<evidence type="ECO:0000313" key="5">
    <source>
        <dbReference type="EMBL" id="SHG35541.1"/>
    </source>
</evidence>
<evidence type="ECO:0000256" key="3">
    <source>
        <dbReference type="PIRSR" id="PIRSR005384-1"/>
    </source>
</evidence>
<feature type="active site" description="Proton donor" evidence="3">
    <location>
        <position position="99"/>
    </location>
</feature>
<comment type="similarity">
    <text evidence="1">Belongs to the LacAB/RpiB family.</text>
</comment>
<accession>A0A1M5J4W7</accession>
<dbReference type="NCBIfam" id="NF004051">
    <property type="entry name" value="PRK05571.1"/>
    <property type="match status" value="1"/>
</dbReference>
<dbReference type="InterPro" id="IPR003500">
    <property type="entry name" value="RpiB_LacA_LacB"/>
</dbReference>
<dbReference type="NCBIfam" id="TIGR00689">
    <property type="entry name" value="rpiB_lacA_lacB"/>
    <property type="match status" value="1"/>
</dbReference>
<dbReference type="EMBL" id="FQVB01000067">
    <property type="protein sequence ID" value="SHG35541.1"/>
    <property type="molecule type" value="Genomic_DNA"/>
</dbReference>
<dbReference type="GO" id="GO:0009052">
    <property type="term" value="P:pentose-phosphate shunt, non-oxidative branch"/>
    <property type="evidence" value="ECO:0007669"/>
    <property type="project" value="TreeGrafter"/>
</dbReference>
<dbReference type="GO" id="GO:0019316">
    <property type="term" value="P:D-allose catabolic process"/>
    <property type="evidence" value="ECO:0007669"/>
    <property type="project" value="TreeGrafter"/>
</dbReference>
<feature type="binding site" evidence="4">
    <location>
        <begin position="67"/>
        <end position="71"/>
    </location>
    <ligand>
        <name>D-ribulose 5-phosphate</name>
        <dbReference type="ChEBI" id="CHEBI:58121"/>
    </ligand>
</feature>
<dbReference type="PANTHER" id="PTHR30345">
    <property type="entry name" value="RIBOSE-5-PHOSPHATE ISOMERASE B"/>
    <property type="match status" value="1"/>
</dbReference>
<protein>
    <submittedName>
        <fullName evidence="5">Ribose-5-phosphate isomerase</fullName>
    </submittedName>
</protein>
<dbReference type="NCBIfam" id="TIGR01120">
    <property type="entry name" value="rpiB"/>
    <property type="match status" value="1"/>
</dbReference>
<dbReference type="STRING" id="1121391.SAMN02745206_03730"/>
<dbReference type="Pfam" id="PF02502">
    <property type="entry name" value="LacAB_rpiB"/>
    <property type="match status" value="1"/>
</dbReference>
<dbReference type="OrthoDB" id="1778624at2"/>
<gene>
    <name evidence="5" type="ORF">SAMN02745206_03730</name>
</gene>
<feature type="binding site" evidence="4">
    <location>
        <position position="110"/>
    </location>
    <ligand>
        <name>D-ribulose 5-phosphate</name>
        <dbReference type="ChEBI" id="CHEBI:58121"/>
    </ligand>
</feature>
<dbReference type="AlphaFoldDB" id="A0A1M5J4W7"/>
<name>A0A1M5J4W7_9BACT</name>
<evidence type="ECO:0000256" key="4">
    <source>
        <dbReference type="PIRSR" id="PIRSR005384-2"/>
    </source>
</evidence>
<organism evidence="5 6">
    <name type="scientific">Desulfacinum infernum DSM 9756</name>
    <dbReference type="NCBI Taxonomy" id="1121391"/>
    <lineage>
        <taxon>Bacteria</taxon>
        <taxon>Pseudomonadati</taxon>
        <taxon>Thermodesulfobacteriota</taxon>
        <taxon>Syntrophobacteria</taxon>
        <taxon>Syntrophobacterales</taxon>
        <taxon>Syntrophobacteraceae</taxon>
        <taxon>Desulfacinum</taxon>
    </lineage>
</organism>
<dbReference type="GO" id="GO:0004751">
    <property type="term" value="F:ribose-5-phosphate isomerase activity"/>
    <property type="evidence" value="ECO:0007669"/>
    <property type="project" value="TreeGrafter"/>
</dbReference>
<evidence type="ECO:0000256" key="1">
    <source>
        <dbReference type="ARBA" id="ARBA00008754"/>
    </source>
</evidence>
<dbReference type="Proteomes" id="UP000184076">
    <property type="component" value="Unassembled WGS sequence"/>
</dbReference>
<dbReference type="InterPro" id="IPR036569">
    <property type="entry name" value="RpiB_LacA_LacB_sf"/>
</dbReference>
<dbReference type="PANTHER" id="PTHR30345:SF0">
    <property type="entry name" value="DNA DAMAGE-REPAIR_TOLERATION PROTEIN DRT102"/>
    <property type="match status" value="1"/>
</dbReference>
<dbReference type="Gene3D" id="3.40.1400.10">
    <property type="entry name" value="Sugar-phosphate isomerase, RpiB/LacA/LacB"/>
    <property type="match status" value="1"/>
</dbReference>
<dbReference type="InterPro" id="IPR004785">
    <property type="entry name" value="RpiB"/>
</dbReference>
<proteinExistence type="inferred from homology"/>
<evidence type="ECO:0000313" key="6">
    <source>
        <dbReference type="Proteomes" id="UP000184076"/>
    </source>
</evidence>
<feature type="active site" description="Proton acceptor" evidence="3">
    <location>
        <position position="66"/>
    </location>
</feature>
<reference evidence="6" key="1">
    <citation type="submission" date="2016-11" db="EMBL/GenBank/DDBJ databases">
        <authorList>
            <person name="Varghese N."/>
            <person name="Submissions S."/>
        </authorList>
    </citation>
    <scope>NUCLEOTIDE SEQUENCE [LARGE SCALE GENOMIC DNA]</scope>
    <source>
        <strain evidence="6">DSM 9756</strain>
    </source>
</reference>
<evidence type="ECO:0000256" key="2">
    <source>
        <dbReference type="ARBA" id="ARBA00023235"/>
    </source>
</evidence>
<keyword evidence="6" id="KW-1185">Reference proteome</keyword>
<sequence>MFKIMIGADHAGFELKQKIVTRLQDAGYDVEDIGTHGTESVDYPDYAFRVARAVASGRVDRGILVCGSGIGMSMAANRIPRVRAVLASEPYAAKMSRRHNDSNVLCLGGRFTGQDLAFEIVDTWLAENFEGGRHSRRVNLLDQRPQEA</sequence>
<feature type="binding site" evidence="4">
    <location>
        <position position="133"/>
    </location>
    <ligand>
        <name>D-ribulose 5-phosphate</name>
        <dbReference type="ChEBI" id="CHEBI:58121"/>
    </ligand>
</feature>
<feature type="binding site" evidence="4">
    <location>
        <position position="137"/>
    </location>
    <ligand>
        <name>D-ribulose 5-phosphate</name>
        <dbReference type="ChEBI" id="CHEBI:58121"/>
    </ligand>
</feature>
<dbReference type="PIRSF" id="PIRSF005384">
    <property type="entry name" value="RpiB_LacA_B"/>
    <property type="match status" value="1"/>
</dbReference>
<keyword evidence="2 5" id="KW-0413">Isomerase</keyword>
<dbReference type="RefSeq" id="WP_073042229.1">
    <property type="nucleotide sequence ID" value="NZ_FQVB01000067.1"/>
</dbReference>
<dbReference type="SUPFAM" id="SSF89623">
    <property type="entry name" value="Ribose/Galactose isomerase RpiB/AlsB"/>
    <property type="match status" value="1"/>
</dbReference>
<feature type="binding site" evidence="4">
    <location>
        <begin position="9"/>
        <end position="10"/>
    </location>
    <ligand>
        <name>D-ribulose 5-phosphate</name>
        <dbReference type="ChEBI" id="CHEBI:58121"/>
    </ligand>
</feature>